<protein>
    <submittedName>
        <fullName evidence="6">Restriction endonuclease subunit S</fullName>
    </submittedName>
</protein>
<dbReference type="InterPro" id="IPR000055">
    <property type="entry name" value="Restrct_endonuc_typeI_TRD"/>
</dbReference>
<dbReference type="InterPro" id="IPR052021">
    <property type="entry name" value="Type-I_RS_S_subunit"/>
</dbReference>
<dbReference type="EMBL" id="JAFKCS010000010">
    <property type="protein sequence ID" value="MBN7820505.1"/>
    <property type="molecule type" value="Genomic_DNA"/>
</dbReference>
<evidence type="ECO:0000256" key="1">
    <source>
        <dbReference type="ARBA" id="ARBA00010923"/>
    </source>
</evidence>
<dbReference type="RefSeq" id="WP_206594345.1">
    <property type="nucleotide sequence ID" value="NZ_JAFKCS010000010.1"/>
</dbReference>
<organism evidence="6 7">
    <name type="scientific">Bowmanella yangjiangensis</name>
    <dbReference type="NCBI Taxonomy" id="2811230"/>
    <lineage>
        <taxon>Bacteria</taxon>
        <taxon>Pseudomonadati</taxon>
        <taxon>Pseudomonadota</taxon>
        <taxon>Gammaproteobacteria</taxon>
        <taxon>Alteromonadales</taxon>
        <taxon>Alteromonadaceae</taxon>
        <taxon>Bowmanella</taxon>
    </lineage>
</organism>
<dbReference type="PANTHER" id="PTHR30408:SF12">
    <property type="entry name" value="TYPE I RESTRICTION ENZYME MJAVIII SPECIFICITY SUBUNIT"/>
    <property type="match status" value="1"/>
</dbReference>
<keyword evidence="2" id="KW-0680">Restriction system</keyword>
<dbReference type="Pfam" id="PF01420">
    <property type="entry name" value="Methylase_S"/>
    <property type="match status" value="2"/>
</dbReference>
<dbReference type="CDD" id="cd17517">
    <property type="entry name" value="RMtype1_S_EcoKI_StySPI-TRD2-CR2_like"/>
    <property type="match status" value="1"/>
</dbReference>
<accession>A0ABS3CTW6</accession>
<feature type="coiled-coil region" evidence="4">
    <location>
        <begin position="360"/>
        <end position="394"/>
    </location>
</feature>
<keyword evidence="6" id="KW-0540">Nuclease</keyword>
<evidence type="ECO:0000256" key="4">
    <source>
        <dbReference type="SAM" id="Coils"/>
    </source>
</evidence>
<evidence type="ECO:0000256" key="2">
    <source>
        <dbReference type="ARBA" id="ARBA00022747"/>
    </source>
</evidence>
<proteinExistence type="inferred from homology"/>
<dbReference type="Gene3D" id="3.90.220.20">
    <property type="entry name" value="DNA methylase specificity domains"/>
    <property type="match status" value="2"/>
</dbReference>
<keyword evidence="6" id="KW-0255">Endonuclease</keyword>
<dbReference type="PANTHER" id="PTHR30408">
    <property type="entry name" value="TYPE-1 RESTRICTION ENZYME ECOKI SPECIFICITY PROTEIN"/>
    <property type="match status" value="1"/>
</dbReference>
<evidence type="ECO:0000259" key="5">
    <source>
        <dbReference type="Pfam" id="PF01420"/>
    </source>
</evidence>
<dbReference type="GO" id="GO:0004519">
    <property type="term" value="F:endonuclease activity"/>
    <property type="evidence" value="ECO:0007669"/>
    <property type="project" value="UniProtKB-KW"/>
</dbReference>
<comment type="similarity">
    <text evidence="1">Belongs to the type-I restriction system S methylase family.</text>
</comment>
<dbReference type="InterPro" id="IPR044946">
    <property type="entry name" value="Restrct_endonuc_typeI_TRD_sf"/>
</dbReference>
<sequence length="401" mass="44609">MVPKGWSVKTLGDLTHYSAFGPRFSSDLYSENGNVGTIRTTDLNDEGEINYSTIPYANVPDSFKSHFLDDGDLLITRSGSCGIPCIFVRQDKPVIAGAFLIRFVLNEKADATFLHALLKSEKVQIKIQNLASGGVQKNLSGTNLKKLELLVPPLPEQKKIAQILSTWDKAITTTEQLLANSQQQKKALMQQLLTGKKRLLDKNGVRFSGEWKWLKASELFKTVSTKNNSETEELLAVTQDLGVLPRSLLERRVVMPDGSTKGYKLVVPGNFIISLRSFQGGLEYSSYRGLVSPAYTVLAPIKTINDEFFKHYYKSYDFIGHLAVAVIGIRDGKQISYSDFSFLKLPYPSLEEQQKIAAALSNADQGITALQQKLDALKQEKKALMQQLLTGKRRVKVEEAA</sequence>
<gene>
    <name evidence="6" type="ORF">J0A65_11555</name>
</gene>
<dbReference type="SUPFAM" id="SSF116734">
    <property type="entry name" value="DNA methylase specificity domain"/>
    <property type="match status" value="2"/>
</dbReference>
<feature type="domain" description="Type I restriction modification DNA specificity" evidence="5">
    <location>
        <begin position="3"/>
        <end position="178"/>
    </location>
</feature>
<reference evidence="6 7" key="1">
    <citation type="submission" date="2021-03" db="EMBL/GenBank/DDBJ databases">
        <title>novel species isolated from a fishpond in China.</title>
        <authorList>
            <person name="Lu H."/>
            <person name="Cai Z."/>
        </authorList>
    </citation>
    <scope>NUCLEOTIDE SEQUENCE [LARGE SCALE GENOMIC DNA]</scope>
    <source>
        <strain evidence="6 7">Y57</strain>
    </source>
</reference>
<feature type="domain" description="Type I restriction modification DNA specificity" evidence="5">
    <location>
        <begin position="262"/>
        <end position="378"/>
    </location>
</feature>
<dbReference type="Proteomes" id="UP000663992">
    <property type="component" value="Unassembled WGS sequence"/>
</dbReference>
<keyword evidence="4" id="KW-0175">Coiled coil</keyword>
<evidence type="ECO:0000313" key="6">
    <source>
        <dbReference type="EMBL" id="MBN7820505.1"/>
    </source>
</evidence>
<keyword evidence="6" id="KW-0378">Hydrolase</keyword>
<keyword evidence="3" id="KW-0238">DNA-binding</keyword>
<comment type="caution">
    <text evidence="6">The sequence shown here is derived from an EMBL/GenBank/DDBJ whole genome shotgun (WGS) entry which is preliminary data.</text>
</comment>
<name>A0ABS3CTW6_9ALTE</name>
<evidence type="ECO:0000313" key="7">
    <source>
        <dbReference type="Proteomes" id="UP000663992"/>
    </source>
</evidence>
<evidence type="ECO:0000256" key="3">
    <source>
        <dbReference type="ARBA" id="ARBA00023125"/>
    </source>
</evidence>
<dbReference type="Gene3D" id="1.10.287.1120">
    <property type="entry name" value="Bipartite methylase S protein"/>
    <property type="match status" value="1"/>
</dbReference>
<keyword evidence="7" id="KW-1185">Reference proteome</keyword>